<dbReference type="Proteomes" id="UP000240708">
    <property type="component" value="Unassembled WGS sequence"/>
</dbReference>
<dbReference type="EMBL" id="PYGF01000008">
    <property type="protein sequence ID" value="PSL02999.1"/>
    <property type="molecule type" value="Genomic_DNA"/>
</dbReference>
<evidence type="ECO:0000313" key="3">
    <source>
        <dbReference type="Proteomes" id="UP000240708"/>
    </source>
</evidence>
<evidence type="ECO:0008006" key="4">
    <source>
        <dbReference type="Google" id="ProtNLM"/>
    </source>
</evidence>
<feature type="transmembrane region" description="Helical" evidence="1">
    <location>
        <begin position="80"/>
        <end position="101"/>
    </location>
</feature>
<name>A0A2P8E0L6_9BACT</name>
<feature type="transmembrane region" description="Helical" evidence="1">
    <location>
        <begin position="39"/>
        <end position="59"/>
    </location>
</feature>
<proteinExistence type="predicted"/>
<keyword evidence="1" id="KW-0472">Membrane</keyword>
<comment type="caution">
    <text evidence="2">The sequence shown here is derived from an EMBL/GenBank/DDBJ whole genome shotgun (WGS) entry which is preliminary data.</text>
</comment>
<feature type="transmembrane region" description="Helical" evidence="1">
    <location>
        <begin position="234"/>
        <end position="252"/>
    </location>
</feature>
<keyword evidence="1" id="KW-1133">Transmembrane helix</keyword>
<feature type="transmembrane region" description="Helical" evidence="1">
    <location>
        <begin position="141"/>
        <end position="159"/>
    </location>
</feature>
<feature type="transmembrane region" description="Helical" evidence="1">
    <location>
        <begin position="107"/>
        <end position="129"/>
    </location>
</feature>
<accession>A0A2P8E0L6</accession>
<reference evidence="2 3" key="1">
    <citation type="submission" date="2018-03" db="EMBL/GenBank/DDBJ databases">
        <title>Genomic Encyclopedia of Archaeal and Bacterial Type Strains, Phase II (KMG-II): from individual species to whole genera.</title>
        <authorList>
            <person name="Goeker M."/>
        </authorList>
    </citation>
    <scope>NUCLEOTIDE SEQUENCE [LARGE SCALE GENOMIC DNA]</scope>
    <source>
        <strain evidence="2 3">DSM 28057</strain>
    </source>
</reference>
<feature type="transmembrane region" description="Helical" evidence="1">
    <location>
        <begin position="12"/>
        <end position="33"/>
    </location>
</feature>
<feature type="transmembrane region" description="Helical" evidence="1">
    <location>
        <begin position="165"/>
        <end position="186"/>
    </location>
</feature>
<feature type="transmembrane region" description="Helical" evidence="1">
    <location>
        <begin position="207"/>
        <end position="228"/>
    </location>
</feature>
<dbReference type="OrthoDB" id="976812at2"/>
<dbReference type="RefSeq" id="WP_106568003.1">
    <property type="nucleotide sequence ID" value="NZ_PYGF01000008.1"/>
</dbReference>
<evidence type="ECO:0000256" key="1">
    <source>
        <dbReference type="SAM" id="Phobius"/>
    </source>
</evidence>
<sequence>MNFLTSIWRYLNLLSLDVVFGAMAGMLFFADLLDVSLPFVLYLVLGLAVWGIYTLDHLIDAKKIAHLASSERHRFHQKHFLLLSIIFLIVVVTGMAMVICLEHLRFIFLPGLIFAAFMLIWMGSIQFLYKRGVWLKEVSTAVFYVLGISMAPFFSIFPNEIPNEFFLLLTAYFLLASINLFILSYIDEKNDAQDKLGSALQLMSSNFLRRFIFSLSSGTVIFLIVVFFWVPSFYKIHTCILLILVLFHALEFSKKNDSYHIREKLEASFLLPLLLLLL</sequence>
<keyword evidence="3" id="KW-1185">Reference proteome</keyword>
<organism evidence="2 3">
    <name type="scientific">Cecembia rubra</name>
    <dbReference type="NCBI Taxonomy" id="1485585"/>
    <lineage>
        <taxon>Bacteria</taxon>
        <taxon>Pseudomonadati</taxon>
        <taxon>Bacteroidota</taxon>
        <taxon>Cytophagia</taxon>
        <taxon>Cytophagales</taxon>
        <taxon>Cyclobacteriaceae</taxon>
        <taxon>Cecembia</taxon>
    </lineage>
</organism>
<gene>
    <name evidence="2" type="ORF">CLV48_108108</name>
</gene>
<protein>
    <recommendedName>
        <fullName evidence="4">UbiA prenyltransferase family protein</fullName>
    </recommendedName>
</protein>
<keyword evidence="1" id="KW-0812">Transmembrane</keyword>
<dbReference type="AlphaFoldDB" id="A0A2P8E0L6"/>
<evidence type="ECO:0000313" key="2">
    <source>
        <dbReference type="EMBL" id="PSL02999.1"/>
    </source>
</evidence>